<name>A0AAD1ELT1_9MICO</name>
<dbReference type="KEGG" id="ria:C7V51_03300"/>
<proteinExistence type="predicted"/>
<gene>
    <name evidence="1" type="ORF">C7V51_03300</name>
</gene>
<sequence length="107" mass="11152">MGEDTVIEARQRLVSADYGVKVIAFALSETRIAGRWQQSYDGALACADEFGSALMALVARFPDSSLGVDAIGSVTGFATIEDEDVAAGVPVQLLSIGGRGKLSGDDR</sequence>
<dbReference type="Proteomes" id="UP000283946">
    <property type="component" value="Chromosome"/>
</dbReference>
<evidence type="ECO:0000313" key="2">
    <source>
        <dbReference type="Proteomes" id="UP000283946"/>
    </source>
</evidence>
<evidence type="ECO:0000313" key="1">
    <source>
        <dbReference type="EMBL" id="AZZ55020.1"/>
    </source>
</evidence>
<accession>A0AAD1ELT1</accession>
<reference evidence="1 2" key="1">
    <citation type="submission" date="2018-03" db="EMBL/GenBank/DDBJ databases">
        <title>Bacteriophage NCPPB3778 and a type I-E CRISPR drive the evolution of the US Biological Select Agent, Rathayibacter toxicus.</title>
        <authorList>
            <person name="Davis E.W.II."/>
            <person name="Tabima J.F."/>
            <person name="Weisberg A.J."/>
            <person name="Dantas Lopes L."/>
            <person name="Wiseman M.S."/>
            <person name="Wiseman M.S."/>
            <person name="Pupko T."/>
            <person name="Belcher M.S."/>
            <person name="Sechler A.J."/>
            <person name="Tancos M.A."/>
            <person name="Schroeder B.K."/>
            <person name="Murray T.D."/>
            <person name="Luster D.G."/>
            <person name="Schneider W.L."/>
            <person name="Rogers E."/>
            <person name="Andreote F.D."/>
            <person name="Grunwald N.J."/>
            <person name="Putnam M.L."/>
            <person name="Chang J.H."/>
        </authorList>
    </citation>
    <scope>NUCLEOTIDE SEQUENCE [LARGE SCALE GENOMIC DNA]</scope>
    <source>
        <strain evidence="1 2">NCCPB 2253</strain>
    </source>
</reference>
<organism evidence="1 2">
    <name type="scientific">Rathayibacter iranicus</name>
    <dbReference type="NCBI Taxonomy" id="59737"/>
    <lineage>
        <taxon>Bacteria</taxon>
        <taxon>Bacillati</taxon>
        <taxon>Actinomycetota</taxon>
        <taxon>Actinomycetes</taxon>
        <taxon>Micrococcales</taxon>
        <taxon>Microbacteriaceae</taxon>
        <taxon>Rathayibacter</taxon>
    </lineage>
</organism>
<dbReference type="EMBL" id="CP028130">
    <property type="protein sequence ID" value="AZZ55020.1"/>
    <property type="molecule type" value="Genomic_DNA"/>
</dbReference>
<protein>
    <submittedName>
        <fullName evidence="1">Uncharacterized protein</fullName>
    </submittedName>
</protein>
<dbReference type="AlphaFoldDB" id="A0AAD1ELT1"/>